<dbReference type="FunFam" id="3.90.1640.30:FF:000001">
    <property type="entry name" value="Single-stranded-DNA-specific exonuclease RecJ"/>
    <property type="match status" value="1"/>
</dbReference>
<dbReference type="Gene3D" id="3.90.1640.30">
    <property type="match status" value="1"/>
</dbReference>
<dbReference type="InterPro" id="IPR003156">
    <property type="entry name" value="DHHA1_dom"/>
</dbReference>
<evidence type="ECO:0000259" key="7">
    <source>
        <dbReference type="Pfam" id="PF02272"/>
    </source>
</evidence>
<keyword evidence="5 9" id="KW-0269">Exonuclease</keyword>
<dbReference type="PANTHER" id="PTHR30255:SF2">
    <property type="entry name" value="SINGLE-STRANDED-DNA-SPECIFIC EXONUCLEASE RECJ"/>
    <property type="match status" value="1"/>
</dbReference>
<protein>
    <recommendedName>
        <fullName evidence="2">Single-stranded-DNA-specific exonuclease RecJ</fullName>
    </recommendedName>
</protein>
<dbReference type="InterPro" id="IPR001667">
    <property type="entry name" value="DDH_dom"/>
</dbReference>
<evidence type="ECO:0000256" key="1">
    <source>
        <dbReference type="ARBA" id="ARBA00005915"/>
    </source>
</evidence>
<evidence type="ECO:0000256" key="3">
    <source>
        <dbReference type="ARBA" id="ARBA00022722"/>
    </source>
</evidence>
<dbReference type="PANTHER" id="PTHR30255">
    <property type="entry name" value="SINGLE-STRANDED-DNA-SPECIFIC EXONUCLEASE RECJ"/>
    <property type="match status" value="1"/>
</dbReference>
<feature type="domain" description="DHHA1" evidence="7">
    <location>
        <begin position="354"/>
        <end position="454"/>
    </location>
</feature>
<dbReference type="GO" id="GO:0008409">
    <property type="term" value="F:5'-3' exonuclease activity"/>
    <property type="evidence" value="ECO:0007669"/>
    <property type="project" value="InterPro"/>
</dbReference>
<evidence type="ECO:0000256" key="5">
    <source>
        <dbReference type="ARBA" id="ARBA00022839"/>
    </source>
</evidence>
<gene>
    <name evidence="9" type="ORF">C8N29_109119</name>
</gene>
<keyword evidence="3" id="KW-0540">Nuclease</keyword>
<accession>A0A2T5IYM6</accession>
<comment type="similarity">
    <text evidence="1">Belongs to the RecJ family.</text>
</comment>
<evidence type="ECO:0000256" key="4">
    <source>
        <dbReference type="ARBA" id="ARBA00022801"/>
    </source>
</evidence>
<evidence type="ECO:0000313" key="9">
    <source>
        <dbReference type="EMBL" id="PTQ89096.1"/>
    </source>
</evidence>
<comment type="caution">
    <text evidence="9">The sequence shown here is derived from an EMBL/GenBank/DDBJ whole genome shotgun (WGS) entry which is preliminary data.</text>
</comment>
<dbReference type="Proteomes" id="UP000244223">
    <property type="component" value="Unassembled WGS sequence"/>
</dbReference>
<name>A0A2T5IYM6_9GAMM</name>
<evidence type="ECO:0000259" key="6">
    <source>
        <dbReference type="Pfam" id="PF01368"/>
    </source>
</evidence>
<feature type="domain" description="RecJ OB" evidence="8">
    <location>
        <begin position="467"/>
        <end position="570"/>
    </location>
</feature>
<reference evidence="9 10" key="1">
    <citation type="submission" date="2018-04" db="EMBL/GenBank/DDBJ databases">
        <title>Genomic Encyclopedia of Archaeal and Bacterial Type Strains, Phase II (KMG-II): from individual species to whole genera.</title>
        <authorList>
            <person name="Goeker M."/>
        </authorList>
    </citation>
    <scope>NUCLEOTIDE SEQUENCE [LARGE SCALE GENOMIC DNA]</scope>
    <source>
        <strain evidence="9 10">DSM 5822</strain>
    </source>
</reference>
<dbReference type="RefSeq" id="WP_107866006.1">
    <property type="nucleotide sequence ID" value="NZ_QAON01000009.1"/>
</dbReference>
<dbReference type="InterPro" id="IPR038763">
    <property type="entry name" value="DHH_sf"/>
</dbReference>
<evidence type="ECO:0000256" key="2">
    <source>
        <dbReference type="ARBA" id="ARBA00019841"/>
    </source>
</evidence>
<dbReference type="InterPro" id="IPR041122">
    <property type="entry name" value="RecJ_OB"/>
</dbReference>
<sequence>MNKLIKQRPIPPISDSLQQLHPVLARVYAARGIQHPQQVQHQLKTLARPEQLLGMPQALALLTDALQQQQRILIVGDFDADGATSTSVVVLALRAMGANSVDYLVPNRFKFGYGLTPEIVEVALNEKNPQLIITVDNGISSREGVERAKQAGVKVLITDHHLTGKQLPDADAIINPNQANCPFPSKSIAGVGVAFYVMAALCTHLKSMGWFNNRPMPRMSDFLDIVALGTVADVVALDDNNRILVAQGLERIRAGQCREGIKALLAVAKRERETIQAEDLAFAVAPRLNAAGRLDDMSHGIECLLADSPVLAQQYAQELDDLNIERRSIEGDMQQQALATMQQLNFNEENLPPAIVLFDASWHQGVIGIVAGRLKEKFHRPSIVFAPVDEQSDLIKGSARSINGIHIRDAIELVTVRHAGLVSYFGGHAMAAGMTIPRANFEAFQQAFSQVIAEQATEEHLTATILTDGELAAQEINLELAQLLRHSGPWGQAFPEPIFEGEFELRDFTVLKEKHLKWLLKHPVTGEDLEAIAFNVDMRQWSAQTEKLFLAYRLDVNTFRNKSRLQLKVDYWRVVE</sequence>
<dbReference type="Pfam" id="PF17768">
    <property type="entry name" value="RecJ_OB"/>
    <property type="match status" value="1"/>
</dbReference>
<dbReference type="SUPFAM" id="SSF64182">
    <property type="entry name" value="DHH phosphoesterases"/>
    <property type="match status" value="1"/>
</dbReference>
<dbReference type="Gene3D" id="3.10.310.30">
    <property type="match status" value="1"/>
</dbReference>
<dbReference type="GO" id="GO:0006310">
    <property type="term" value="P:DNA recombination"/>
    <property type="evidence" value="ECO:0007669"/>
    <property type="project" value="InterPro"/>
</dbReference>
<keyword evidence="10" id="KW-1185">Reference proteome</keyword>
<evidence type="ECO:0000259" key="8">
    <source>
        <dbReference type="Pfam" id="PF17768"/>
    </source>
</evidence>
<dbReference type="Pfam" id="PF01368">
    <property type="entry name" value="DHH"/>
    <property type="match status" value="1"/>
</dbReference>
<dbReference type="GO" id="GO:0003676">
    <property type="term" value="F:nucleic acid binding"/>
    <property type="evidence" value="ECO:0007669"/>
    <property type="project" value="InterPro"/>
</dbReference>
<dbReference type="OrthoDB" id="9809852at2"/>
<dbReference type="InterPro" id="IPR004610">
    <property type="entry name" value="RecJ"/>
</dbReference>
<dbReference type="InterPro" id="IPR051673">
    <property type="entry name" value="SSDNA_exonuclease_RecJ"/>
</dbReference>
<dbReference type="Pfam" id="PF02272">
    <property type="entry name" value="DHHA1"/>
    <property type="match status" value="1"/>
</dbReference>
<dbReference type="AlphaFoldDB" id="A0A2T5IYM6"/>
<dbReference type="GO" id="GO:0006281">
    <property type="term" value="P:DNA repair"/>
    <property type="evidence" value="ECO:0007669"/>
    <property type="project" value="InterPro"/>
</dbReference>
<feature type="domain" description="DDH" evidence="6">
    <location>
        <begin position="71"/>
        <end position="230"/>
    </location>
</feature>
<evidence type="ECO:0000313" key="10">
    <source>
        <dbReference type="Proteomes" id="UP000244223"/>
    </source>
</evidence>
<organism evidence="9 10">
    <name type="scientific">Agitococcus lubricus</name>
    <dbReference type="NCBI Taxonomy" id="1077255"/>
    <lineage>
        <taxon>Bacteria</taxon>
        <taxon>Pseudomonadati</taxon>
        <taxon>Pseudomonadota</taxon>
        <taxon>Gammaproteobacteria</taxon>
        <taxon>Moraxellales</taxon>
        <taxon>Moraxellaceae</taxon>
        <taxon>Agitococcus</taxon>
    </lineage>
</organism>
<dbReference type="EMBL" id="QAON01000009">
    <property type="protein sequence ID" value="PTQ89096.1"/>
    <property type="molecule type" value="Genomic_DNA"/>
</dbReference>
<keyword evidence="4" id="KW-0378">Hydrolase</keyword>
<dbReference type="NCBIfam" id="TIGR00644">
    <property type="entry name" value="recJ"/>
    <property type="match status" value="1"/>
</dbReference>
<proteinExistence type="inferred from homology"/>